<proteinExistence type="predicted"/>
<dbReference type="AlphaFoldDB" id="A0A7M5XF14"/>
<keyword evidence="2" id="KW-1185">Reference proteome</keyword>
<evidence type="ECO:0000313" key="1">
    <source>
        <dbReference type="EnsemblMetazoa" id="CLYHEMP021917.1"/>
    </source>
</evidence>
<protein>
    <submittedName>
        <fullName evidence="1">Uncharacterized protein</fullName>
    </submittedName>
</protein>
<reference evidence="1" key="1">
    <citation type="submission" date="2021-01" db="UniProtKB">
        <authorList>
            <consortium name="EnsemblMetazoa"/>
        </authorList>
    </citation>
    <scope>IDENTIFICATION</scope>
</reference>
<organism evidence="1 2">
    <name type="scientific">Clytia hemisphaerica</name>
    <dbReference type="NCBI Taxonomy" id="252671"/>
    <lineage>
        <taxon>Eukaryota</taxon>
        <taxon>Metazoa</taxon>
        <taxon>Cnidaria</taxon>
        <taxon>Hydrozoa</taxon>
        <taxon>Hydroidolina</taxon>
        <taxon>Leptothecata</taxon>
        <taxon>Obeliida</taxon>
        <taxon>Clytiidae</taxon>
        <taxon>Clytia</taxon>
    </lineage>
</organism>
<accession>A0A7M5XF14</accession>
<evidence type="ECO:0000313" key="2">
    <source>
        <dbReference type="Proteomes" id="UP000594262"/>
    </source>
</evidence>
<name>A0A7M5XF14_9CNID</name>
<dbReference type="Proteomes" id="UP000594262">
    <property type="component" value="Unplaced"/>
</dbReference>
<sequence>MGQVVGKAEKGEVVILEVFDQPLFVSKSFLLTPVPCCSEFKRFNVSKFRFTSLFSEIVTSDGRSSALECKISYNVDQDTGNDTLKAYKFVNRSLKTEMTKAKLKCSREDMTDTNTAESALCVTRVIGDCLVGQAMKMTFKQIMENKELLIEIVFRTAFKILQMNGIHLDSLDLHNIALILDRQDSISISST</sequence>
<dbReference type="EnsemblMetazoa" id="CLYHEMT021917.1">
    <property type="protein sequence ID" value="CLYHEMP021917.1"/>
    <property type="gene ID" value="CLYHEMG021917"/>
</dbReference>